<keyword evidence="2" id="KW-1185">Reference proteome</keyword>
<gene>
    <name evidence="1" type="ORF">BG261_11005</name>
</gene>
<accession>A0A1E8GP34</accession>
<reference evidence="2" key="1">
    <citation type="submission" date="2016-09" db="EMBL/GenBank/DDBJ databases">
        <title>Draft genome sequence of a novel species of the family Streptococcaceae isolated from flowers.</title>
        <authorList>
            <person name="Chuah L.-O."/>
            <person name="Yap K.-P."/>
            <person name="Thong K.L."/>
            <person name="Liong M.T."/>
            <person name="Ahmad R."/>
            <person name="Rusul G."/>
        </authorList>
    </citation>
    <scope>NUCLEOTIDE SEQUENCE [LARGE SCALE GENOMIC DNA]</scope>
    <source>
        <strain evidence="2">DF1</strain>
    </source>
</reference>
<dbReference type="STRING" id="1859473.BG261_11005"/>
<dbReference type="InterPro" id="IPR010039">
    <property type="entry name" value="EcbF_BcbF"/>
</dbReference>
<dbReference type="Proteomes" id="UP000178622">
    <property type="component" value="Unassembled WGS sequence"/>
</dbReference>
<proteinExistence type="predicted"/>
<dbReference type="AlphaFoldDB" id="A0A1E8GP34"/>
<dbReference type="EMBL" id="MKIR01000016">
    <property type="protein sequence ID" value="OFI49268.1"/>
    <property type="molecule type" value="Genomic_DNA"/>
</dbReference>
<dbReference type="InterPro" id="IPR036412">
    <property type="entry name" value="HAD-like_sf"/>
</dbReference>
<organism evidence="1 2">
    <name type="scientific">Floricoccus tropicus</name>
    <dbReference type="NCBI Taxonomy" id="1859473"/>
    <lineage>
        <taxon>Bacteria</taxon>
        <taxon>Bacillati</taxon>
        <taxon>Bacillota</taxon>
        <taxon>Bacilli</taxon>
        <taxon>Lactobacillales</taxon>
        <taxon>Streptococcaceae</taxon>
        <taxon>Floricoccus</taxon>
    </lineage>
</organism>
<dbReference type="RefSeq" id="WP_070792208.1">
    <property type="nucleotide sequence ID" value="NZ_MKIR01000016.1"/>
</dbReference>
<dbReference type="InterPro" id="IPR023214">
    <property type="entry name" value="HAD_sf"/>
</dbReference>
<dbReference type="SUPFAM" id="SSF56784">
    <property type="entry name" value="HAD-like"/>
    <property type="match status" value="1"/>
</dbReference>
<protein>
    <submittedName>
        <fullName evidence="1">Capsular biosynthesis protein</fullName>
    </submittedName>
</protein>
<dbReference type="NCBIfam" id="TIGR01689">
    <property type="entry name" value="EcbF-BcbF"/>
    <property type="match status" value="1"/>
</dbReference>
<dbReference type="Gene3D" id="3.40.50.1000">
    <property type="entry name" value="HAD superfamily/HAD-like"/>
    <property type="match status" value="1"/>
</dbReference>
<name>A0A1E8GP34_9LACT</name>
<sequence length="126" mass="14877">MKAIVMDIDNTICEKKGTKNYIDLEPYSEVVEMMRQYKSKGYQIILQTARQMNTHKKNIGKINIDTLPTIIEWLNKWDIPYDELYVGKPWCGKTGFYVDDRAIRPSEFLNLTENEILEKIEGEPWK</sequence>
<dbReference type="OrthoDB" id="573782at2"/>
<evidence type="ECO:0000313" key="1">
    <source>
        <dbReference type="EMBL" id="OFI49268.1"/>
    </source>
</evidence>
<comment type="caution">
    <text evidence="1">The sequence shown here is derived from an EMBL/GenBank/DDBJ whole genome shotgun (WGS) entry which is preliminary data.</text>
</comment>
<evidence type="ECO:0000313" key="2">
    <source>
        <dbReference type="Proteomes" id="UP000178622"/>
    </source>
</evidence>